<proteinExistence type="predicted"/>
<protein>
    <submittedName>
        <fullName evidence="1">Uncharacterized protein</fullName>
    </submittedName>
</protein>
<gene>
    <name evidence="1" type="ORF">NDU88_004587</name>
</gene>
<evidence type="ECO:0000313" key="1">
    <source>
        <dbReference type="EMBL" id="KAJ1187817.1"/>
    </source>
</evidence>
<accession>A0AAV7UJN8</accession>
<organism evidence="1 2">
    <name type="scientific">Pleurodeles waltl</name>
    <name type="common">Iberian ribbed newt</name>
    <dbReference type="NCBI Taxonomy" id="8319"/>
    <lineage>
        <taxon>Eukaryota</taxon>
        <taxon>Metazoa</taxon>
        <taxon>Chordata</taxon>
        <taxon>Craniata</taxon>
        <taxon>Vertebrata</taxon>
        <taxon>Euteleostomi</taxon>
        <taxon>Amphibia</taxon>
        <taxon>Batrachia</taxon>
        <taxon>Caudata</taxon>
        <taxon>Salamandroidea</taxon>
        <taxon>Salamandridae</taxon>
        <taxon>Pleurodelinae</taxon>
        <taxon>Pleurodeles</taxon>
    </lineage>
</organism>
<name>A0AAV7UJN8_PLEWA</name>
<evidence type="ECO:0000313" key="2">
    <source>
        <dbReference type="Proteomes" id="UP001066276"/>
    </source>
</evidence>
<sequence>MNIYIPPEKVCKLEAVRQLKEKSEELLNNAPCPELILSRDFNMNLLGTELSEEAITAQNTFWQIPDEISSRFYKRDSLGKLLIKDLEAMGLRSTNGCYSTDRSPSFTYFNQKRER</sequence>
<reference evidence="1" key="1">
    <citation type="journal article" date="2022" name="bioRxiv">
        <title>Sequencing and chromosome-scale assembly of the giantPleurodeles waltlgenome.</title>
        <authorList>
            <person name="Brown T."/>
            <person name="Elewa A."/>
            <person name="Iarovenko S."/>
            <person name="Subramanian E."/>
            <person name="Araus A.J."/>
            <person name="Petzold A."/>
            <person name="Susuki M."/>
            <person name="Suzuki K.-i.T."/>
            <person name="Hayashi T."/>
            <person name="Toyoda A."/>
            <person name="Oliveira C."/>
            <person name="Osipova E."/>
            <person name="Leigh N.D."/>
            <person name="Simon A."/>
            <person name="Yun M.H."/>
        </authorList>
    </citation>
    <scope>NUCLEOTIDE SEQUENCE</scope>
    <source>
        <strain evidence="1">20211129_DDA</strain>
        <tissue evidence="1">Liver</tissue>
    </source>
</reference>
<comment type="caution">
    <text evidence="1">The sequence shown here is derived from an EMBL/GenBank/DDBJ whole genome shotgun (WGS) entry which is preliminary data.</text>
</comment>
<keyword evidence="2" id="KW-1185">Reference proteome</keyword>
<dbReference type="AlphaFoldDB" id="A0AAV7UJN8"/>
<dbReference type="EMBL" id="JANPWB010000005">
    <property type="protein sequence ID" value="KAJ1187817.1"/>
    <property type="molecule type" value="Genomic_DNA"/>
</dbReference>
<dbReference type="Proteomes" id="UP001066276">
    <property type="component" value="Chromosome 3_1"/>
</dbReference>